<dbReference type="GO" id="GO:0046930">
    <property type="term" value="C:pore complex"/>
    <property type="evidence" value="ECO:0007669"/>
    <property type="project" value="UniProtKB-KW"/>
</dbReference>
<dbReference type="GO" id="GO:0015288">
    <property type="term" value="F:porin activity"/>
    <property type="evidence" value="ECO:0007669"/>
    <property type="project" value="UniProtKB-KW"/>
</dbReference>
<keyword evidence="7 10" id="KW-0626">Porin</keyword>
<accession>A0A5B8L5N7</accession>
<evidence type="ECO:0000256" key="8">
    <source>
        <dbReference type="ARBA" id="ARBA00023136"/>
    </source>
</evidence>
<keyword evidence="5 10" id="KW-0732">Signal</keyword>
<dbReference type="EMBL" id="CP042301">
    <property type="protein sequence ID" value="QDZ03020.2"/>
    <property type="molecule type" value="Genomic_DNA"/>
</dbReference>
<dbReference type="Proteomes" id="UP000321389">
    <property type="component" value="Chromosome"/>
</dbReference>
<evidence type="ECO:0000313" key="12">
    <source>
        <dbReference type="Proteomes" id="UP000321389"/>
    </source>
</evidence>
<protein>
    <recommendedName>
        <fullName evidence="10">Porin</fullName>
    </recommendedName>
</protein>
<sequence>MHLRSLLLGAAAALAAVPAARAADAVVIAEPEPVEYVRVCDAFGAGFFYIPGTETCLRISGYVRYRVGATSDDGVTDTPNFNGYAPDGWNKETRARVNIDARQSTEWGLLRSYLRLQATWGVPSDGPVRVDQAWISLGGLRMGYSESAWSDTVGGVNTTGSHSDGALWYGDQQRHFIQYNFGGDEGIFGVISLEDDTLSGEGYMPDVVGVLSYQQGWGGVWGRVGYDESFDGFGASVGVQLNVPNTDGSNFRLIGYYADGDHAYGTGSSYGAITGGMGNSEWAVLTSYYHQITERLGGSVGFEYFSDFYAGGSTVSTGLDGYVAEVSLIWEPVDNFEINTEVTYDKIDTFGGSVGGFVSFKRSF</sequence>
<proteinExistence type="inferred from homology"/>
<feature type="signal peptide" evidence="10">
    <location>
        <begin position="1"/>
        <end position="22"/>
    </location>
</feature>
<keyword evidence="9 10" id="KW-0998">Cell outer membrane</keyword>
<evidence type="ECO:0000256" key="3">
    <source>
        <dbReference type="ARBA" id="ARBA00022452"/>
    </source>
</evidence>
<evidence type="ECO:0000256" key="4">
    <source>
        <dbReference type="ARBA" id="ARBA00022692"/>
    </source>
</evidence>
<dbReference type="SUPFAM" id="SSF56935">
    <property type="entry name" value="Porins"/>
    <property type="match status" value="1"/>
</dbReference>
<dbReference type="RefSeq" id="WP_167812745.1">
    <property type="nucleotide sequence ID" value="NZ_CP042301.2"/>
</dbReference>
<dbReference type="GO" id="GO:0009279">
    <property type="term" value="C:cell outer membrane"/>
    <property type="evidence" value="ECO:0007669"/>
    <property type="project" value="UniProtKB-SubCell"/>
</dbReference>
<comment type="function">
    <text evidence="10">Forms passive diffusion pores that allow small molecular weight hydrophilic materials across the outer membrane.</text>
</comment>
<evidence type="ECO:0000256" key="1">
    <source>
        <dbReference type="ARBA" id="ARBA00009521"/>
    </source>
</evidence>
<keyword evidence="3 10" id="KW-1134">Transmembrane beta strand</keyword>
<evidence type="ECO:0000256" key="7">
    <source>
        <dbReference type="ARBA" id="ARBA00023114"/>
    </source>
</evidence>
<evidence type="ECO:0000256" key="9">
    <source>
        <dbReference type="ARBA" id="ARBA00023237"/>
    </source>
</evidence>
<dbReference type="Pfam" id="PF02530">
    <property type="entry name" value="Porin_2"/>
    <property type="match status" value="1"/>
</dbReference>
<name>A0A5B8L5N7_9HYPH</name>
<evidence type="ECO:0000256" key="6">
    <source>
        <dbReference type="ARBA" id="ARBA00023065"/>
    </source>
</evidence>
<organism evidence="11 12">
    <name type="scientific">Nitratireductor mangrovi</name>
    <dbReference type="NCBI Taxonomy" id="2599600"/>
    <lineage>
        <taxon>Bacteria</taxon>
        <taxon>Pseudomonadati</taxon>
        <taxon>Pseudomonadota</taxon>
        <taxon>Alphaproteobacteria</taxon>
        <taxon>Hyphomicrobiales</taxon>
        <taxon>Phyllobacteriaceae</taxon>
        <taxon>Nitratireductor</taxon>
    </lineage>
</organism>
<comment type="domain">
    <text evidence="10">Consists of 16-stranded beta-barrel sheets, with large surface-exposed loops, that form a transmembrane pore at the center of each barrel. The pore is partially ocluded by a peptide loop that folds into the pore lumen.</text>
</comment>
<comment type="subcellular location">
    <subcellularLocation>
        <location evidence="10">Cell outer membrane</location>
        <topology evidence="10">Multi-pass membrane protein</topology>
    </subcellularLocation>
</comment>
<evidence type="ECO:0000256" key="10">
    <source>
        <dbReference type="RuleBase" id="RU364005"/>
    </source>
</evidence>
<dbReference type="GO" id="GO:0006811">
    <property type="term" value="P:monoatomic ion transport"/>
    <property type="evidence" value="ECO:0007669"/>
    <property type="project" value="UniProtKB-KW"/>
</dbReference>
<keyword evidence="6 10" id="KW-0406">Ion transport</keyword>
<keyword evidence="8 10" id="KW-0472">Membrane</keyword>
<dbReference type="InterPro" id="IPR003684">
    <property type="entry name" value="Porin_alphabac"/>
</dbReference>
<comment type="similarity">
    <text evidence="1 10">Belongs to the alphaproteobacteria porin family.</text>
</comment>
<reference evidence="11" key="1">
    <citation type="submission" date="2020-04" db="EMBL/GenBank/DDBJ databases">
        <title>Nitratireductor sp. nov. isolated from mangrove soil.</title>
        <authorList>
            <person name="Ye Y."/>
        </authorList>
    </citation>
    <scope>NUCLEOTIDE SEQUENCE</scope>
    <source>
        <strain evidence="11">SY7</strain>
    </source>
</reference>
<keyword evidence="2 10" id="KW-0813">Transport</keyword>
<gene>
    <name evidence="11" type="ORF">FQ775_23090</name>
</gene>
<keyword evidence="12" id="KW-1185">Reference proteome</keyword>
<keyword evidence="4 10" id="KW-0812">Transmembrane</keyword>
<feature type="chain" id="PRO_5026371376" description="Porin" evidence="10">
    <location>
        <begin position="23"/>
        <end position="364"/>
    </location>
</feature>
<dbReference type="KEGG" id="niy:FQ775_23090"/>
<evidence type="ECO:0000256" key="2">
    <source>
        <dbReference type="ARBA" id="ARBA00022448"/>
    </source>
</evidence>
<evidence type="ECO:0000313" key="11">
    <source>
        <dbReference type="EMBL" id="QDZ03020.2"/>
    </source>
</evidence>
<evidence type="ECO:0000256" key="5">
    <source>
        <dbReference type="ARBA" id="ARBA00022729"/>
    </source>
</evidence>
<dbReference type="AlphaFoldDB" id="A0A5B8L5N7"/>